<evidence type="ECO:0000256" key="2">
    <source>
        <dbReference type="ARBA" id="ARBA00023125"/>
    </source>
</evidence>
<dbReference type="GO" id="GO:0043565">
    <property type="term" value="F:sequence-specific DNA binding"/>
    <property type="evidence" value="ECO:0007669"/>
    <property type="project" value="InterPro"/>
</dbReference>
<gene>
    <name evidence="5" type="ORF">CP49_19225</name>
</gene>
<feature type="domain" description="HTH araC/xylS-type" evidence="4">
    <location>
        <begin position="189"/>
        <end position="287"/>
    </location>
</feature>
<dbReference type="Pfam" id="PF12833">
    <property type="entry name" value="HTH_18"/>
    <property type="match status" value="1"/>
</dbReference>
<dbReference type="SUPFAM" id="SSF46689">
    <property type="entry name" value="Homeodomain-like"/>
    <property type="match status" value="1"/>
</dbReference>
<dbReference type="InterPro" id="IPR018060">
    <property type="entry name" value="HTH_AraC"/>
</dbReference>
<dbReference type="PANTHER" id="PTHR43280:SF32">
    <property type="entry name" value="TRANSCRIPTIONAL REGULATORY PROTEIN"/>
    <property type="match status" value="1"/>
</dbReference>
<dbReference type="GO" id="GO:0003700">
    <property type="term" value="F:DNA-binding transcription factor activity"/>
    <property type="evidence" value="ECO:0007669"/>
    <property type="project" value="InterPro"/>
</dbReference>
<dbReference type="STRING" id="1518501.CQ10_14200"/>
<dbReference type="OrthoDB" id="9814125at2"/>
<dbReference type="Gene3D" id="1.10.10.60">
    <property type="entry name" value="Homeodomain-like"/>
    <property type="match status" value="1"/>
</dbReference>
<evidence type="ECO:0000313" key="5">
    <source>
        <dbReference type="EMBL" id="KRQ93327.1"/>
    </source>
</evidence>
<keyword evidence="3" id="KW-0804">Transcription</keyword>
<dbReference type="InterPro" id="IPR009057">
    <property type="entry name" value="Homeodomain-like_sf"/>
</dbReference>
<dbReference type="PRINTS" id="PR00032">
    <property type="entry name" value="HTHARAC"/>
</dbReference>
<dbReference type="Proteomes" id="UP000051913">
    <property type="component" value="Unassembled WGS sequence"/>
</dbReference>
<accession>A0A0R3KM53</accession>
<dbReference type="AlphaFoldDB" id="A0A0R3KM53"/>
<organism evidence="5 6">
    <name type="scientific">Bradyrhizobium valentinum</name>
    <dbReference type="NCBI Taxonomy" id="1518501"/>
    <lineage>
        <taxon>Bacteria</taxon>
        <taxon>Pseudomonadati</taxon>
        <taxon>Pseudomonadota</taxon>
        <taxon>Alphaproteobacteria</taxon>
        <taxon>Hyphomicrobiales</taxon>
        <taxon>Nitrobacteraceae</taxon>
        <taxon>Bradyrhizobium</taxon>
    </lineage>
</organism>
<evidence type="ECO:0000256" key="3">
    <source>
        <dbReference type="ARBA" id="ARBA00023163"/>
    </source>
</evidence>
<dbReference type="InterPro" id="IPR020449">
    <property type="entry name" value="Tscrpt_reg_AraC-type_HTH"/>
</dbReference>
<proteinExistence type="predicted"/>
<dbReference type="PROSITE" id="PS01124">
    <property type="entry name" value="HTH_ARAC_FAMILY_2"/>
    <property type="match status" value="1"/>
</dbReference>
<keyword evidence="2" id="KW-0238">DNA-binding</keyword>
<evidence type="ECO:0000259" key="4">
    <source>
        <dbReference type="PROSITE" id="PS01124"/>
    </source>
</evidence>
<dbReference type="SMART" id="SM00342">
    <property type="entry name" value="HTH_ARAC"/>
    <property type="match status" value="1"/>
</dbReference>
<sequence>MSVSPALNGLPVSIALAVRAEAFSASLAARSWVIRQKSERRAHLLLLQSDRGRASWHGTGVALEAPALLWLPGSIDATVGVGPGAHGFLLSVEDDFLIKIVAGNAEALHLRRTTERVALIAGEALPPSLDTIAESCRAIVAELRAPGFGGATLISSHLLLLCLQLWRLSASHDERHEMAARGGGPALVGNFLQMVELHYRDGWPVARYADALGVTSDKLHAHCQREKNCGPRAIIHERLVREACTRLQQLDLPVEQIGYGLGFRDPAYFSRFFRKYRGASPGNYRRQIRLEHARSGPSYAAWP</sequence>
<comment type="caution">
    <text evidence="5">The sequence shown here is derived from an EMBL/GenBank/DDBJ whole genome shotgun (WGS) entry which is preliminary data.</text>
</comment>
<reference evidence="5 6" key="1">
    <citation type="submission" date="2014-03" db="EMBL/GenBank/DDBJ databases">
        <title>Bradyrhizobium valentinum sp. nov., isolated from effective nodules of Lupinus mariae-josephae, a lupine endemic of basic-lime soils in Eastern Spain.</title>
        <authorList>
            <person name="Duran D."/>
            <person name="Rey L."/>
            <person name="Navarro A."/>
            <person name="Busquets A."/>
            <person name="Imperial J."/>
            <person name="Ruiz-Argueso T."/>
        </authorList>
    </citation>
    <scope>NUCLEOTIDE SEQUENCE [LARGE SCALE GENOMIC DNA]</scope>
    <source>
        <strain evidence="5 6">LmjM3</strain>
    </source>
</reference>
<keyword evidence="1" id="KW-0805">Transcription regulation</keyword>
<dbReference type="EMBL" id="LLXX01000221">
    <property type="protein sequence ID" value="KRQ93327.1"/>
    <property type="molecule type" value="Genomic_DNA"/>
</dbReference>
<name>A0A0R3KM53_9BRAD</name>
<evidence type="ECO:0000313" key="6">
    <source>
        <dbReference type="Proteomes" id="UP000051913"/>
    </source>
</evidence>
<keyword evidence="6" id="KW-1185">Reference proteome</keyword>
<dbReference type="PANTHER" id="PTHR43280">
    <property type="entry name" value="ARAC-FAMILY TRANSCRIPTIONAL REGULATOR"/>
    <property type="match status" value="1"/>
</dbReference>
<protein>
    <recommendedName>
        <fullName evidence="4">HTH araC/xylS-type domain-containing protein</fullName>
    </recommendedName>
</protein>
<evidence type="ECO:0000256" key="1">
    <source>
        <dbReference type="ARBA" id="ARBA00023015"/>
    </source>
</evidence>
<dbReference type="RefSeq" id="WP_057855227.1">
    <property type="nucleotide sequence ID" value="NZ_LLXX01000221.1"/>
</dbReference>